<evidence type="ECO:0000256" key="1">
    <source>
        <dbReference type="SAM" id="Phobius"/>
    </source>
</evidence>
<keyword evidence="1" id="KW-0812">Transmembrane</keyword>
<organism evidence="3 4">
    <name type="scientific">Methylocystis borbori</name>
    <dbReference type="NCBI Taxonomy" id="3118750"/>
    <lineage>
        <taxon>Bacteria</taxon>
        <taxon>Pseudomonadati</taxon>
        <taxon>Pseudomonadota</taxon>
        <taxon>Alphaproteobacteria</taxon>
        <taxon>Hyphomicrobiales</taxon>
        <taxon>Methylocystaceae</taxon>
        <taxon>Methylocystis</taxon>
    </lineage>
</organism>
<dbReference type="RefSeq" id="WP_332080260.1">
    <property type="nucleotide sequence ID" value="NZ_JAZHYN010000004.1"/>
</dbReference>
<keyword evidence="2" id="KW-0732">Signal</keyword>
<evidence type="ECO:0000313" key="3">
    <source>
        <dbReference type="EMBL" id="MEF3365354.1"/>
    </source>
</evidence>
<evidence type="ECO:0000256" key="2">
    <source>
        <dbReference type="SAM" id="SignalP"/>
    </source>
</evidence>
<comment type="caution">
    <text evidence="3">The sequence shown here is derived from an EMBL/GenBank/DDBJ whole genome shotgun (WGS) entry which is preliminary data.</text>
</comment>
<dbReference type="EMBL" id="JAZHYN010000004">
    <property type="protein sequence ID" value="MEF3365354.1"/>
    <property type="molecule type" value="Genomic_DNA"/>
</dbReference>
<sequence>MKSSLFVALIAALQGAAGVALAAAAAHLEANPLLGTASQFLTLHAAAGLGLAALLRAMPSFWLAAAAFSLQAGTTLFSADLAARVYFAGKLFPFAAPIGGGLTILSWLWLALWAALAIWRANSTETPRER</sequence>
<reference evidence="3 4" key="1">
    <citation type="submission" date="2024-02" db="EMBL/GenBank/DDBJ databases">
        <authorList>
            <person name="Grouzdev D."/>
        </authorList>
    </citation>
    <scope>NUCLEOTIDE SEQUENCE [LARGE SCALE GENOMIC DNA]</scope>
    <source>
        <strain evidence="3 4">9N</strain>
    </source>
</reference>
<feature type="transmembrane region" description="Helical" evidence="1">
    <location>
        <begin position="91"/>
        <end position="119"/>
    </location>
</feature>
<proteinExistence type="predicted"/>
<evidence type="ECO:0000313" key="4">
    <source>
        <dbReference type="Proteomes" id="UP001350748"/>
    </source>
</evidence>
<feature type="signal peptide" evidence="2">
    <location>
        <begin position="1"/>
        <end position="22"/>
    </location>
</feature>
<keyword evidence="4" id="KW-1185">Reference proteome</keyword>
<accession>A0ABU7XD89</accession>
<dbReference type="Proteomes" id="UP001350748">
    <property type="component" value="Unassembled WGS sequence"/>
</dbReference>
<gene>
    <name evidence="3" type="ORF">V3H18_02280</name>
</gene>
<protein>
    <submittedName>
        <fullName evidence="3">DUF423 domain-containing protein</fullName>
    </submittedName>
</protein>
<keyword evidence="1" id="KW-1133">Transmembrane helix</keyword>
<feature type="transmembrane region" description="Helical" evidence="1">
    <location>
        <begin position="61"/>
        <end position="79"/>
    </location>
</feature>
<feature type="transmembrane region" description="Helical" evidence="1">
    <location>
        <begin position="32"/>
        <end position="54"/>
    </location>
</feature>
<name>A0ABU7XD89_9HYPH</name>
<dbReference type="Pfam" id="PF04241">
    <property type="entry name" value="DUF423"/>
    <property type="match status" value="1"/>
</dbReference>
<keyword evidence="1" id="KW-0472">Membrane</keyword>
<dbReference type="InterPro" id="IPR006696">
    <property type="entry name" value="DUF423"/>
</dbReference>
<feature type="chain" id="PRO_5047181362" evidence="2">
    <location>
        <begin position="23"/>
        <end position="130"/>
    </location>
</feature>